<evidence type="ECO:0000313" key="3">
    <source>
        <dbReference type="EMBL" id="CDO57578.1"/>
    </source>
</evidence>
<dbReference type="InterPro" id="IPR029055">
    <property type="entry name" value="Ntn_hydrolases_N"/>
</dbReference>
<sequence>MAVPFIAVHLGAGKHSVSNERKLKKLIKDCCRVCMEMLDHGQSSRQVSVIGCKILEDSVLTNAGRGSQLNFDGEVECDAAIMESSQLLGASVGAIQGVTNPIQVADHLIQDLLEGSTDVIGRLKPIMLVGRGAENYAKRKGVQTEQDLVSKQSLAYYLAWKKAYEEALEEDLNDIGIIQDTLGIICGDSSGIVTVSTSSGGTTLKVPGRVGPAALLRVGLDITTDENNIYSICVSGTGEDIIQSQLAENLCVRLFSEESIGEFLSQLNAKYTFQHHPLYFGALGVNVDQEGCIHLVYSHTTEAFAVGYQFGGTKPTAVISRNPSQRLVMGGSFFRPKT</sequence>
<dbReference type="STRING" id="1173061.A0A0J9XKG0"/>
<dbReference type="PANTHER" id="PTHR10188:SF8">
    <property type="entry name" value="THREONINE ASPARTASE 1"/>
    <property type="match status" value="1"/>
</dbReference>
<protein>
    <submittedName>
        <fullName evidence="3">Uncharacterized protein</fullName>
    </submittedName>
</protein>
<feature type="active site" description="Nucleophile" evidence="1">
    <location>
        <position position="181"/>
    </location>
</feature>
<dbReference type="SUPFAM" id="SSF56235">
    <property type="entry name" value="N-terminal nucleophile aminohydrolases (Ntn hydrolases)"/>
    <property type="match status" value="1"/>
</dbReference>
<dbReference type="CDD" id="cd04514">
    <property type="entry name" value="Taspase1_like"/>
    <property type="match status" value="1"/>
</dbReference>
<name>A0A0J9XKG0_GEOCN</name>
<dbReference type="InterPro" id="IPR037464">
    <property type="entry name" value="Taspase1"/>
</dbReference>
<comment type="caution">
    <text evidence="3">The sequence shown here is derived from an EMBL/GenBank/DDBJ whole genome shotgun (WGS) entry which is preliminary data.</text>
</comment>
<dbReference type="EMBL" id="CCBN010000023">
    <property type="protein sequence ID" value="CDO57578.1"/>
    <property type="molecule type" value="Genomic_DNA"/>
</dbReference>
<organism evidence="3 4">
    <name type="scientific">Geotrichum candidum</name>
    <name type="common">Oospora lactis</name>
    <name type="synonym">Dipodascus geotrichum</name>
    <dbReference type="NCBI Taxonomy" id="1173061"/>
    <lineage>
        <taxon>Eukaryota</taxon>
        <taxon>Fungi</taxon>
        <taxon>Dikarya</taxon>
        <taxon>Ascomycota</taxon>
        <taxon>Saccharomycotina</taxon>
        <taxon>Dipodascomycetes</taxon>
        <taxon>Dipodascales</taxon>
        <taxon>Dipodascaceae</taxon>
        <taxon>Geotrichum</taxon>
    </lineage>
</organism>
<gene>
    <name evidence="3" type="ORF">BN980_GECA23s00362g</name>
</gene>
<dbReference type="GO" id="GO:0051604">
    <property type="term" value="P:protein maturation"/>
    <property type="evidence" value="ECO:0007669"/>
    <property type="project" value="TreeGrafter"/>
</dbReference>
<evidence type="ECO:0000313" key="4">
    <source>
        <dbReference type="Proteomes" id="UP000242525"/>
    </source>
</evidence>
<dbReference type="Pfam" id="PF01112">
    <property type="entry name" value="Asparaginase_2"/>
    <property type="match status" value="1"/>
</dbReference>
<proteinExistence type="predicted"/>
<evidence type="ECO:0000256" key="1">
    <source>
        <dbReference type="PIRSR" id="PIRSR600246-1"/>
    </source>
</evidence>
<dbReference type="AlphaFoldDB" id="A0A0J9XKG0"/>
<dbReference type="PANTHER" id="PTHR10188">
    <property type="entry name" value="L-ASPARAGINASE"/>
    <property type="match status" value="1"/>
</dbReference>
<reference evidence="3" key="1">
    <citation type="submission" date="2014-03" db="EMBL/GenBank/DDBJ databases">
        <authorList>
            <person name="Casaregola S."/>
        </authorList>
    </citation>
    <scope>NUCLEOTIDE SEQUENCE [LARGE SCALE GENOMIC DNA]</scope>
    <source>
        <strain evidence="3">CLIB 918</strain>
    </source>
</reference>
<dbReference type="GO" id="GO:0004298">
    <property type="term" value="F:threonine-type endopeptidase activity"/>
    <property type="evidence" value="ECO:0007669"/>
    <property type="project" value="InterPro"/>
</dbReference>
<evidence type="ECO:0000256" key="2">
    <source>
        <dbReference type="PIRSR" id="PIRSR600246-3"/>
    </source>
</evidence>
<accession>A0A0J9XKG0</accession>
<dbReference type="GO" id="GO:0005737">
    <property type="term" value="C:cytoplasm"/>
    <property type="evidence" value="ECO:0007669"/>
    <property type="project" value="TreeGrafter"/>
</dbReference>
<dbReference type="Gene3D" id="3.60.20.30">
    <property type="entry name" value="(Glycosyl)asparaginase"/>
    <property type="match status" value="1"/>
</dbReference>
<dbReference type="InterPro" id="IPR000246">
    <property type="entry name" value="Peptidase_T2"/>
</dbReference>
<keyword evidence="4" id="KW-1185">Reference proteome</keyword>
<feature type="site" description="Cleavage; by autolysis" evidence="2">
    <location>
        <begin position="180"/>
        <end position="181"/>
    </location>
</feature>
<dbReference type="OrthoDB" id="77601at2759"/>
<dbReference type="Proteomes" id="UP000242525">
    <property type="component" value="Unassembled WGS sequence"/>
</dbReference>